<organism evidence="1 2">
    <name type="scientific">Elioraea tepida</name>
    <dbReference type="NCBI Taxonomy" id="2843330"/>
    <lineage>
        <taxon>Bacteria</taxon>
        <taxon>Pseudomonadati</taxon>
        <taxon>Pseudomonadota</taxon>
        <taxon>Alphaproteobacteria</taxon>
        <taxon>Acetobacterales</taxon>
        <taxon>Elioraeaceae</taxon>
        <taxon>Elioraea</taxon>
    </lineage>
</organism>
<evidence type="ECO:0000313" key="1">
    <source>
        <dbReference type="EMBL" id="QXM24007.1"/>
    </source>
</evidence>
<dbReference type="GO" id="GO:0006508">
    <property type="term" value="P:proteolysis"/>
    <property type="evidence" value="ECO:0007669"/>
    <property type="project" value="UniProtKB-KW"/>
</dbReference>
<reference evidence="1" key="1">
    <citation type="submission" date="2021-06" db="EMBL/GenBank/DDBJ databases">
        <title>Elioraea tepida, sp. nov., a moderately thermophilic aerobic anoxygenic phototrophic bacterium isolated from an alkaline siliceous hot spring mat community in Yellowstone National Park, WY, USA.</title>
        <authorList>
            <person name="Saini M.K."/>
            <person name="Yoshida S."/>
            <person name="Sebastian A."/>
            <person name="Hirose S."/>
            <person name="Hara E."/>
            <person name="Tamaki H."/>
            <person name="Soulier N.T."/>
            <person name="Albert I."/>
            <person name="Hanada S."/>
            <person name="Bryant D.A."/>
            <person name="Tank M."/>
        </authorList>
    </citation>
    <scope>NUCLEOTIDE SEQUENCE</scope>
    <source>
        <strain evidence="1">MS-P2</strain>
    </source>
</reference>
<dbReference type="Proteomes" id="UP000694001">
    <property type="component" value="Chromosome"/>
</dbReference>
<dbReference type="EMBL" id="CP076448">
    <property type="protein sequence ID" value="QXM24007.1"/>
    <property type="molecule type" value="Genomic_DNA"/>
</dbReference>
<name>A0A975YJ25_9PROT</name>
<evidence type="ECO:0000313" key="2">
    <source>
        <dbReference type="Proteomes" id="UP000694001"/>
    </source>
</evidence>
<keyword evidence="1" id="KW-0645">Protease</keyword>
<dbReference type="GO" id="GO:0008233">
    <property type="term" value="F:peptidase activity"/>
    <property type="evidence" value="ECO:0007669"/>
    <property type="project" value="UniProtKB-KW"/>
</dbReference>
<sequence length="213" mass="21738">MSVPVYAASSIQATIAASYAAVHVGGNGSPRTIGSAVAFDETHVLTNAHVLRSGGVAVTEAVLVRKDGTRAKARVLARSDRMDLAVLVAPRGFLAPAQRVSAGIREGQPVWAAGSSASGPVSASGWISRTAMNVPAFGPGLVARMDAALGFSGGPVLDEAGRVVGITTALRDVGPAGLADGVRPDQPRPRREVFLISIVAAEAEARRLITAAR</sequence>
<dbReference type="RefSeq" id="WP_218284960.1">
    <property type="nucleotide sequence ID" value="NZ_CP076448.1"/>
</dbReference>
<accession>A0A975YJ25</accession>
<gene>
    <name evidence="1" type="ORF">KO353_12040</name>
</gene>
<proteinExistence type="predicted"/>
<keyword evidence="1" id="KW-0378">Hydrolase</keyword>
<protein>
    <submittedName>
        <fullName evidence="1">Serine protease</fullName>
    </submittedName>
</protein>
<dbReference type="AlphaFoldDB" id="A0A975YJ25"/>
<dbReference type="Pfam" id="PF13365">
    <property type="entry name" value="Trypsin_2"/>
    <property type="match status" value="1"/>
</dbReference>
<keyword evidence="2" id="KW-1185">Reference proteome</keyword>
<dbReference type="KEGG" id="elio:KO353_12040"/>